<feature type="transmembrane region" description="Helical" evidence="6">
    <location>
        <begin position="195"/>
        <end position="222"/>
    </location>
</feature>
<feature type="transmembrane region" description="Helical" evidence="6">
    <location>
        <begin position="139"/>
        <end position="159"/>
    </location>
</feature>
<evidence type="ECO:0000256" key="3">
    <source>
        <dbReference type="ARBA" id="ARBA00022989"/>
    </source>
</evidence>
<dbReference type="Gene3D" id="1.20.1530.20">
    <property type="match status" value="1"/>
</dbReference>
<dbReference type="EMBL" id="JBHMCE010000004">
    <property type="protein sequence ID" value="MFB9527996.1"/>
    <property type="molecule type" value="Genomic_DNA"/>
</dbReference>
<dbReference type="InterPro" id="IPR038770">
    <property type="entry name" value="Na+/solute_symporter_sf"/>
</dbReference>
<protein>
    <submittedName>
        <fullName evidence="7">Bile acid:sodium symporter</fullName>
    </submittedName>
</protein>
<keyword evidence="8" id="KW-1185">Reference proteome</keyword>
<feature type="transmembrane region" description="Helical" evidence="6">
    <location>
        <begin position="58"/>
        <end position="77"/>
    </location>
</feature>
<feature type="compositionally biased region" description="Polar residues" evidence="5">
    <location>
        <begin position="292"/>
        <end position="302"/>
    </location>
</feature>
<evidence type="ECO:0000256" key="6">
    <source>
        <dbReference type="SAM" id="Phobius"/>
    </source>
</evidence>
<name>A0ABV5PXQ3_9ACTN</name>
<gene>
    <name evidence="7" type="ORF">ACFFRN_15375</name>
</gene>
<sequence>MPTLQLLFNAVTVIFIATTMFAAGLGATLAALRAVFANVLLVLLVLLANLIAIPLLGWGVAALFGLPSAAFIALLLIASSPGGPFGAKLGMVQNGDVAAGAAMQVLLAAIGSITFGPTVNVVLQAANVGGGVALDVPKLMLTVVILQLAPFAVGLIVRHYAPSTALSWHPAAAKTSNVTFLIVLAGMLLGNWRDVVALIGSLSLLAGFVFGGVAFALGTALATGPWTRRTTMGGVAAVRNAGPALAAVGIAFGNEPAILGALAAVLLSGLAAALPTAAVLSRRRATPPQEGRPSSQPLRQRR</sequence>
<reference evidence="7 8" key="1">
    <citation type="submission" date="2024-09" db="EMBL/GenBank/DDBJ databases">
        <authorList>
            <person name="Sun Q."/>
            <person name="Mori K."/>
        </authorList>
    </citation>
    <scope>NUCLEOTIDE SEQUENCE [LARGE SCALE GENOMIC DNA]</scope>
    <source>
        <strain evidence="7 8">JCM 3323</strain>
    </source>
</reference>
<keyword evidence="2 6" id="KW-0812">Transmembrane</keyword>
<dbReference type="RefSeq" id="WP_346126632.1">
    <property type="nucleotide sequence ID" value="NZ_BAAAXC010000015.1"/>
</dbReference>
<evidence type="ECO:0000256" key="2">
    <source>
        <dbReference type="ARBA" id="ARBA00022692"/>
    </source>
</evidence>
<feature type="region of interest" description="Disordered" evidence="5">
    <location>
        <begin position="282"/>
        <end position="302"/>
    </location>
</feature>
<feature type="transmembrane region" description="Helical" evidence="6">
    <location>
        <begin position="6"/>
        <end position="27"/>
    </location>
</feature>
<accession>A0ABV5PXQ3</accession>
<dbReference type="PANTHER" id="PTHR10361">
    <property type="entry name" value="SODIUM-BILE ACID COTRANSPORTER"/>
    <property type="match status" value="1"/>
</dbReference>
<feature type="transmembrane region" description="Helical" evidence="6">
    <location>
        <begin position="97"/>
        <end position="119"/>
    </location>
</feature>
<evidence type="ECO:0000313" key="7">
    <source>
        <dbReference type="EMBL" id="MFB9527996.1"/>
    </source>
</evidence>
<evidence type="ECO:0000256" key="1">
    <source>
        <dbReference type="ARBA" id="ARBA00004141"/>
    </source>
</evidence>
<dbReference type="Proteomes" id="UP001589646">
    <property type="component" value="Unassembled WGS sequence"/>
</dbReference>
<dbReference type="InterPro" id="IPR004710">
    <property type="entry name" value="Bilac:Na_transpt"/>
</dbReference>
<evidence type="ECO:0000256" key="4">
    <source>
        <dbReference type="ARBA" id="ARBA00023136"/>
    </source>
</evidence>
<feature type="transmembrane region" description="Helical" evidence="6">
    <location>
        <begin position="171"/>
        <end position="189"/>
    </location>
</feature>
<evidence type="ECO:0000256" key="5">
    <source>
        <dbReference type="SAM" id="MobiDB-lite"/>
    </source>
</evidence>
<feature type="transmembrane region" description="Helical" evidence="6">
    <location>
        <begin position="34"/>
        <end position="52"/>
    </location>
</feature>
<comment type="subcellular location">
    <subcellularLocation>
        <location evidence="1">Membrane</location>
        <topology evidence="1">Multi-pass membrane protein</topology>
    </subcellularLocation>
</comment>
<dbReference type="InterPro" id="IPR002657">
    <property type="entry name" value="BilAc:Na_symport/Acr3"/>
</dbReference>
<keyword evidence="4 6" id="KW-0472">Membrane</keyword>
<keyword evidence="3 6" id="KW-1133">Transmembrane helix</keyword>
<dbReference type="PANTHER" id="PTHR10361:SF28">
    <property type="entry name" value="P3 PROTEIN-RELATED"/>
    <property type="match status" value="1"/>
</dbReference>
<comment type="caution">
    <text evidence="7">The sequence shown here is derived from an EMBL/GenBank/DDBJ whole genome shotgun (WGS) entry which is preliminary data.</text>
</comment>
<proteinExistence type="predicted"/>
<feature type="transmembrane region" description="Helical" evidence="6">
    <location>
        <begin position="258"/>
        <end position="280"/>
    </location>
</feature>
<evidence type="ECO:0000313" key="8">
    <source>
        <dbReference type="Proteomes" id="UP001589646"/>
    </source>
</evidence>
<dbReference type="Pfam" id="PF01758">
    <property type="entry name" value="SBF"/>
    <property type="match status" value="1"/>
</dbReference>
<organism evidence="7 8">
    <name type="scientific">Nonomuraea roseola</name>
    <dbReference type="NCBI Taxonomy" id="46179"/>
    <lineage>
        <taxon>Bacteria</taxon>
        <taxon>Bacillati</taxon>
        <taxon>Actinomycetota</taxon>
        <taxon>Actinomycetes</taxon>
        <taxon>Streptosporangiales</taxon>
        <taxon>Streptosporangiaceae</taxon>
        <taxon>Nonomuraea</taxon>
    </lineage>
</organism>